<feature type="domain" description="Calcineurin-like phosphoesterase" evidence="2">
    <location>
        <begin position="1"/>
        <end position="194"/>
    </location>
</feature>
<comment type="similarity">
    <text evidence="1">Belongs to the metallophosphoesterase superfamily. YfcE family.</text>
</comment>
<proteinExistence type="inferred from homology"/>
<dbReference type="Pfam" id="PF12850">
    <property type="entry name" value="Metallophos_2"/>
    <property type="match status" value="1"/>
</dbReference>
<gene>
    <name evidence="3" type="ORF">ACFSKO_14610</name>
</gene>
<dbReference type="InterPro" id="IPR050126">
    <property type="entry name" value="Ap4A_hydrolase"/>
</dbReference>
<dbReference type="Gene3D" id="3.60.21.10">
    <property type="match status" value="1"/>
</dbReference>
<evidence type="ECO:0000313" key="3">
    <source>
        <dbReference type="EMBL" id="MFD2206860.1"/>
    </source>
</evidence>
<dbReference type="PANTHER" id="PTHR42850">
    <property type="entry name" value="METALLOPHOSPHOESTERASE"/>
    <property type="match status" value="1"/>
</dbReference>
<dbReference type="PIRSF" id="PIRSF000883">
    <property type="entry name" value="Pesterase_MJ0912"/>
    <property type="match status" value="1"/>
</dbReference>
<dbReference type="InterPro" id="IPR029052">
    <property type="entry name" value="Metallo-depent_PP-like"/>
</dbReference>
<evidence type="ECO:0000256" key="1">
    <source>
        <dbReference type="ARBA" id="ARBA00008950"/>
    </source>
</evidence>
<sequence>MKIALLADIHGNAYALSAVLEAAERAGAVRLLIAGDLTGYYPDVVSVLAMLDAWDWVSVGGNHEAMLKDWRNGLNRDVILNKYGSALKTAFEELSDQQIEMLVSLPSIFDVEIKGRRVRICHGTPWNRDEYAYPDAKHEVKEHFAEDLSDLVIFGHTHYPTQWQVGETLIVNPGSTGQPRDRKPGACWALWNVETNVVEFHREAYDMEKLIARCKVSDPNTPFLWNVLTRDCV</sequence>
<keyword evidence="4" id="KW-1185">Reference proteome</keyword>
<dbReference type="Proteomes" id="UP001597294">
    <property type="component" value="Unassembled WGS sequence"/>
</dbReference>
<evidence type="ECO:0000259" key="2">
    <source>
        <dbReference type="Pfam" id="PF12850"/>
    </source>
</evidence>
<reference evidence="4" key="1">
    <citation type="journal article" date="2019" name="Int. J. Syst. Evol. Microbiol.">
        <title>The Global Catalogue of Microorganisms (GCM) 10K type strain sequencing project: providing services to taxonomists for standard genome sequencing and annotation.</title>
        <authorList>
            <consortium name="The Broad Institute Genomics Platform"/>
            <consortium name="The Broad Institute Genome Sequencing Center for Infectious Disease"/>
            <person name="Wu L."/>
            <person name="Ma J."/>
        </authorList>
    </citation>
    <scope>NUCLEOTIDE SEQUENCE [LARGE SCALE GENOMIC DNA]</scope>
    <source>
        <strain evidence="4">CGMCC 4.7192</strain>
    </source>
</reference>
<accession>A0ABW5BPN2</accession>
<organism evidence="3 4">
    <name type="scientific">Kiloniella antarctica</name>
    <dbReference type="NCBI Taxonomy" id="1550907"/>
    <lineage>
        <taxon>Bacteria</taxon>
        <taxon>Pseudomonadati</taxon>
        <taxon>Pseudomonadota</taxon>
        <taxon>Alphaproteobacteria</taxon>
        <taxon>Rhodospirillales</taxon>
        <taxon>Kiloniellaceae</taxon>
        <taxon>Kiloniella</taxon>
    </lineage>
</organism>
<dbReference type="InterPro" id="IPR024654">
    <property type="entry name" value="Calcineurin-like_PHP_lpxH"/>
</dbReference>
<name>A0ABW5BPN2_9PROT</name>
<dbReference type="SUPFAM" id="SSF56300">
    <property type="entry name" value="Metallo-dependent phosphatases"/>
    <property type="match status" value="1"/>
</dbReference>
<dbReference type="EMBL" id="JBHUII010000007">
    <property type="protein sequence ID" value="MFD2206860.1"/>
    <property type="molecule type" value="Genomic_DNA"/>
</dbReference>
<protein>
    <submittedName>
        <fullName evidence="3">Metallophosphoesterase family protein</fullName>
    </submittedName>
</protein>
<comment type="caution">
    <text evidence="3">The sequence shown here is derived from an EMBL/GenBank/DDBJ whole genome shotgun (WGS) entry which is preliminary data.</text>
</comment>
<evidence type="ECO:0000313" key="4">
    <source>
        <dbReference type="Proteomes" id="UP001597294"/>
    </source>
</evidence>
<dbReference type="PANTHER" id="PTHR42850:SF2">
    <property type="entry name" value="BLL5683 PROTEIN"/>
    <property type="match status" value="1"/>
</dbReference>
<dbReference type="InterPro" id="IPR011152">
    <property type="entry name" value="Pesterase_MJ0912"/>
</dbReference>
<dbReference type="RefSeq" id="WP_380252911.1">
    <property type="nucleotide sequence ID" value="NZ_JBHUII010000007.1"/>
</dbReference>